<dbReference type="InterPro" id="IPR052891">
    <property type="entry name" value="DNA-3mA_glycosylase"/>
</dbReference>
<dbReference type="PANTHER" id="PTHR30037">
    <property type="entry name" value="DNA-3-METHYLADENINE GLYCOSYLASE 1"/>
    <property type="match status" value="1"/>
</dbReference>
<dbReference type="PANTHER" id="PTHR30037:SF4">
    <property type="entry name" value="DNA-3-METHYLADENINE GLYCOSYLASE I"/>
    <property type="match status" value="1"/>
</dbReference>
<dbReference type="Gene3D" id="1.10.340.30">
    <property type="entry name" value="Hypothetical protein, domain 2"/>
    <property type="match status" value="1"/>
</dbReference>
<dbReference type="GO" id="GO:0008725">
    <property type="term" value="F:DNA-3-methyladenine glycosylase activity"/>
    <property type="evidence" value="ECO:0007669"/>
    <property type="project" value="UniProtKB-EC"/>
</dbReference>
<accession>A0A1D7ZVF2</accession>
<dbReference type="PATRIC" id="fig|1613.112.peg.394"/>
<dbReference type="SUPFAM" id="SSF48150">
    <property type="entry name" value="DNA-glycosylase"/>
    <property type="match status" value="1"/>
</dbReference>
<keyword evidence="1" id="KW-0326">Glycosidase</keyword>
<dbReference type="EC" id="3.2.2.20" evidence="1"/>
<dbReference type="EMBL" id="CP017151">
    <property type="protein sequence ID" value="AOR73847.1"/>
    <property type="molecule type" value="Genomic_DNA"/>
</dbReference>
<dbReference type="AlphaFoldDB" id="A0A1D7ZVF2"/>
<dbReference type="InterPro" id="IPR005019">
    <property type="entry name" value="Adenine_glyco"/>
</dbReference>
<evidence type="ECO:0000313" key="1">
    <source>
        <dbReference type="EMBL" id="AOR73847.1"/>
    </source>
</evidence>
<dbReference type="InterPro" id="IPR011257">
    <property type="entry name" value="DNA_glycosylase"/>
</dbReference>
<dbReference type="GO" id="GO:0006284">
    <property type="term" value="P:base-excision repair"/>
    <property type="evidence" value="ECO:0007669"/>
    <property type="project" value="InterPro"/>
</dbReference>
<proteinExistence type="predicted"/>
<reference evidence="1 2" key="1">
    <citation type="submission" date="2016-09" db="EMBL/GenBank/DDBJ databases">
        <title>Genome Sequence of the Lactobacillus fermentum strain NCC2970 (CNCM I-5068).</title>
        <authorList>
            <person name="Barretto C."/>
            <person name="Ngom-Bru C."/>
            <person name="Genevaz A."/>
            <person name="Fournier C."/>
            <person name="Moine D."/>
            <person name="Kassam M."/>
            <person name="Iltis A."/>
            <person name="Sagory-Zalkind P."/>
            <person name="Faucherand G."/>
            <person name="Descombes P."/>
            <person name="Duboux S."/>
        </authorList>
    </citation>
    <scope>NUCLEOTIDE SEQUENCE [LARGE SCALE GENOMIC DNA]</scope>
    <source>
        <strain evidence="1 2">NCC2970</strain>
    </source>
</reference>
<organism evidence="1 2">
    <name type="scientific">Limosilactobacillus fermentum</name>
    <name type="common">Lactobacillus fermentum</name>
    <dbReference type="NCBI Taxonomy" id="1613"/>
    <lineage>
        <taxon>Bacteria</taxon>
        <taxon>Bacillati</taxon>
        <taxon>Bacillota</taxon>
        <taxon>Bacilli</taxon>
        <taxon>Lactobacillales</taxon>
        <taxon>Lactobacillaceae</taxon>
        <taxon>Limosilactobacillus</taxon>
    </lineage>
</organism>
<dbReference type="Proteomes" id="UP000094714">
    <property type="component" value="Chromosome"/>
</dbReference>
<gene>
    <name evidence="1" type="ORF">LACFE_CDS0373</name>
</gene>
<name>A0A1D7ZVF2_LIMFE</name>
<evidence type="ECO:0000313" key="2">
    <source>
        <dbReference type="Proteomes" id="UP000094714"/>
    </source>
</evidence>
<dbReference type="Pfam" id="PF03352">
    <property type="entry name" value="Adenine_glyco"/>
    <property type="match status" value="1"/>
</dbReference>
<protein>
    <submittedName>
        <fullName evidence="1">DNA-3-methyladenine glycosylase I</fullName>
        <ecNumber evidence="1">3.2.2.20</ecNumber>
    </submittedName>
</protein>
<keyword evidence="1" id="KW-0378">Hydrolase</keyword>
<sequence>MPYLKGKGGIAMVNRPEWAQKSPAMQAYYDHDWGFAQHDEQKLFEMLCLECFQSGLSWALVWQKRPALLEAYQGFDPAKVAQFGEEEVAKLLADPALIRNQLKVRATINNARILSQWHQEGRTLEQFTWSFTNGRSIRMEPVPGLPLPAKTPLSEQVATEFKRAGFKFTGPVVVMSYLTAVGVINARLA</sequence>